<keyword evidence="3" id="KW-1185">Reference proteome</keyword>
<gene>
    <name evidence="2" type="ORF">FA13DRAFT_1791502</name>
</gene>
<comment type="caution">
    <text evidence="2">The sequence shown here is derived from an EMBL/GenBank/DDBJ whole genome shotgun (WGS) entry which is preliminary data.</text>
</comment>
<feature type="region of interest" description="Disordered" evidence="1">
    <location>
        <begin position="20"/>
        <end position="173"/>
    </location>
</feature>
<accession>A0A4Y7TAQ1</accession>
<organism evidence="2 3">
    <name type="scientific">Coprinellus micaceus</name>
    <name type="common">Glistening ink-cap mushroom</name>
    <name type="synonym">Coprinus micaceus</name>
    <dbReference type="NCBI Taxonomy" id="71717"/>
    <lineage>
        <taxon>Eukaryota</taxon>
        <taxon>Fungi</taxon>
        <taxon>Dikarya</taxon>
        <taxon>Basidiomycota</taxon>
        <taxon>Agaricomycotina</taxon>
        <taxon>Agaricomycetes</taxon>
        <taxon>Agaricomycetidae</taxon>
        <taxon>Agaricales</taxon>
        <taxon>Agaricineae</taxon>
        <taxon>Psathyrellaceae</taxon>
        <taxon>Coprinellus</taxon>
    </lineage>
</organism>
<feature type="compositionally biased region" description="Polar residues" evidence="1">
    <location>
        <begin position="151"/>
        <end position="162"/>
    </location>
</feature>
<sequence>MRDYRNSNLYPNRSNIEYYEQGSWEPPQTSPPSIHQTQYYERAFQEPPRPLPPFDQRTLVPSSIDNRVFGYESHPNLPQPRYSSSEPPHQHTAHLHGSGFVQVQPTPQRWDSDAATQFPPHSDARGRTPGLHSNTRLSDPSARDQPCPSPQKRTQTCISISDPSKERSPKRPTRTHLLTTSVALRWSAGRSAPDADANASPTHRTTFPTFIHTIPKPADSKTKPTTGTINERKPLTFYERHERQTYS</sequence>
<feature type="compositionally biased region" description="Basic and acidic residues" evidence="1">
    <location>
        <begin position="230"/>
        <end position="247"/>
    </location>
</feature>
<dbReference type="EMBL" id="QPFP01000019">
    <property type="protein sequence ID" value="TEB31210.1"/>
    <property type="molecule type" value="Genomic_DNA"/>
</dbReference>
<protein>
    <submittedName>
        <fullName evidence="2">Uncharacterized protein</fullName>
    </submittedName>
</protein>
<dbReference type="Proteomes" id="UP000298030">
    <property type="component" value="Unassembled WGS sequence"/>
</dbReference>
<feature type="region of interest" description="Disordered" evidence="1">
    <location>
        <begin position="190"/>
        <end position="247"/>
    </location>
</feature>
<name>A0A4Y7TAQ1_COPMI</name>
<reference evidence="2 3" key="1">
    <citation type="journal article" date="2019" name="Nat. Ecol. Evol.">
        <title>Megaphylogeny resolves global patterns of mushroom evolution.</title>
        <authorList>
            <person name="Varga T."/>
            <person name="Krizsan K."/>
            <person name="Foldi C."/>
            <person name="Dima B."/>
            <person name="Sanchez-Garcia M."/>
            <person name="Sanchez-Ramirez S."/>
            <person name="Szollosi G.J."/>
            <person name="Szarkandi J.G."/>
            <person name="Papp V."/>
            <person name="Albert L."/>
            <person name="Andreopoulos W."/>
            <person name="Angelini C."/>
            <person name="Antonin V."/>
            <person name="Barry K.W."/>
            <person name="Bougher N.L."/>
            <person name="Buchanan P."/>
            <person name="Buyck B."/>
            <person name="Bense V."/>
            <person name="Catcheside P."/>
            <person name="Chovatia M."/>
            <person name="Cooper J."/>
            <person name="Damon W."/>
            <person name="Desjardin D."/>
            <person name="Finy P."/>
            <person name="Geml J."/>
            <person name="Haridas S."/>
            <person name="Hughes K."/>
            <person name="Justo A."/>
            <person name="Karasinski D."/>
            <person name="Kautmanova I."/>
            <person name="Kiss B."/>
            <person name="Kocsube S."/>
            <person name="Kotiranta H."/>
            <person name="LaButti K.M."/>
            <person name="Lechner B.E."/>
            <person name="Liimatainen K."/>
            <person name="Lipzen A."/>
            <person name="Lukacs Z."/>
            <person name="Mihaltcheva S."/>
            <person name="Morgado L.N."/>
            <person name="Niskanen T."/>
            <person name="Noordeloos M.E."/>
            <person name="Ohm R.A."/>
            <person name="Ortiz-Santana B."/>
            <person name="Ovrebo C."/>
            <person name="Racz N."/>
            <person name="Riley R."/>
            <person name="Savchenko A."/>
            <person name="Shiryaev A."/>
            <person name="Soop K."/>
            <person name="Spirin V."/>
            <person name="Szebenyi C."/>
            <person name="Tomsovsky M."/>
            <person name="Tulloss R.E."/>
            <person name="Uehling J."/>
            <person name="Grigoriev I.V."/>
            <person name="Vagvolgyi C."/>
            <person name="Papp T."/>
            <person name="Martin F.M."/>
            <person name="Miettinen O."/>
            <person name="Hibbett D.S."/>
            <person name="Nagy L.G."/>
        </authorList>
    </citation>
    <scope>NUCLEOTIDE SEQUENCE [LARGE SCALE GENOMIC DNA]</scope>
    <source>
        <strain evidence="2 3">FP101781</strain>
    </source>
</reference>
<feature type="compositionally biased region" description="Polar residues" evidence="1">
    <location>
        <begin position="199"/>
        <end position="208"/>
    </location>
</feature>
<evidence type="ECO:0000313" key="2">
    <source>
        <dbReference type="EMBL" id="TEB31210.1"/>
    </source>
</evidence>
<evidence type="ECO:0000256" key="1">
    <source>
        <dbReference type="SAM" id="MobiDB-lite"/>
    </source>
</evidence>
<dbReference type="AlphaFoldDB" id="A0A4Y7TAQ1"/>
<evidence type="ECO:0000313" key="3">
    <source>
        <dbReference type="Proteomes" id="UP000298030"/>
    </source>
</evidence>
<proteinExistence type="predicted"/>